<keyword evidence="4" id="KW-1185">Reference proteome</keyword>
<dbReference type="PANTHER" id="PTHR47505">
    <property type="entry name" value="DNA UTILIZATION PROTEIN YHGH"/>
    <property type="match status" value="1"/>
</dbReference>
<evidence type="ECO:0000256" key="1">
    <source>
        <dbReference type="ARBA" id="ARBA00008007"/>
    </source>
</evidence>
<sequence length="248" mass="26263">MKRAWLDFAALVLPTACAGCDEPDVGLCSSCLAELADEPHRVDEQAPRLPPGLEAWAGPAFEGPVRDVLTGYKDRGRRDLGGRLALALAGVLAAWASSFGGPAERIIVVPVPSSQAAVRRRGEDTWWRCTRRACRLLSRSGQPAVAVRTLRATRTTADQAGLTALRRAVNKQHSMTVRRTTARNAVPGTGCDAGSRVVLVDDVVTTGATIAEAHRALTEAGLRVDGAAAIAATPRRDDGASDSRTHRS</sequence>
<dbReference type="GO" id="GO:0016757">
    <property type="term" value="F:glycosyltransferase activity"/>
    <property type="evidence" value="ECO:0007669"/>
    <property type="project" value="UniProtKB-KW"/>
</dbReference>
<dbReference type="AlphaFoldDB" id="A0A7Z0D319"/>
<comment type="caution">
    <text evidence="3">The sequence shown here is derived from an EMBL/GenBank/DDBJ whole genome shotgun (WGS) entry which is preliminary data.</text>
</comment>
<organism evidence="3 4">
    <name type="scientific">Spelaeicoccus albus</name>
    <dbReference type="NCBI Taxonomy" id="1280376"/>
    <lineage>
        <taxon>Bacteria</taxon>
        <taxon>Bacillati</taxon>
        <taxon>Actinomycetota</taxon>
        <taxon>Actinomycetes</taxon>
        <taxon>Micrococcales</taxon>
        <taxon>Brevibacteriaceae</taxon>
        <taxon>Spelaeicoccus</taxon>
    </lineage>
</organism>
<reference evidence="3 4" key="1">
    <citation type="submission" date="2020-07" db="EMBL/GenBank/DDBJ databases">
        <title>Sequencing the genomes of 1000 actinobacteria strains.</title>
        <authorList>
            <person name="Klenk H.-P."/>
        </authorList>
    </citation>
    <scope>NUCLEOTIDE SEQUENCE [LARGE SCALE GENOMIC DNA]</scope>
    <source>
        <strain evidence="3 4">DSM 26341</strain>
    </source>
</reference>
<feature type="domain" description="Phosphoribosyltransferase" evidence="2">
    <location>
        <begin position="188"/>
        <end position="234"/>
    </location>
</feature>
<dbReference type="Gene3D" id="3.40.50.2020">
    <property type="match status" value="1"/>
</dbReference>
<dbReference type="EMBL" id="JACBZP010000001">
    <property type="protein sequence ID" value="NYI67962.1"/>
    <property type="molecule type" value="Genomic_DNA"/>
</dbReference>
<keyword evidence="3" id="KW-0328">Glycosyltransferase</keyword>
<keyword evidence="3" id="KW-0808">Transferase</keyword>
<evidence type="ECO:0000259" key="2">
    <source>
        <dbReference type="Pfam" id="PF00156"/>
    </source>
</evidence>
<dbReference type="PANTHER" id="PTHR47505:SF1">
    <property type="entry name" value="DNA UTILIZATION PROTEIN YHGH"/>
    <property type="match status" value="1"/>
</dbReference>
<dbReference type="SUPFAM" id="SSF53271">
    <property type="entry name" value="PRTase-like"/>
    <property type="match status" value="1"/>
</dbReference>
<gene>
    <name evidence="3" type="ORF">BJY26_002268</name>
</gene>
<evidence type="ECO:0000313" key="4">
    <source>
        <dbReference type="Proteomes" id="UP000539111"/>
    </source>
</evidence>
<dbReference type="InterPro" id="IPR000836">
    <property type="entry name" value="PRTase_dom"/>
</dbReference>
<name>A0A7Z0D319_9MICO</name>
<accession>A0A7Z0D319</accession>
<evidence type="ECO:0000313" key="3">
    <source>
        <dbReference type="EMBL" id="NYI67962.1"/>
    </source>
</evidence>
<dbReference type="InterPro" id="IPR029057">
    <property type="entry name" value="PRTase-like"/>
</dbReference>
<dbReference type="Proteomes" id="UP000539111">
    <property type="component" value="Unassembled WGS sequence"/>
</dbReference>
<dbReference type="Pfam" id="PF00156">
    <property type="entry name" value="Pribosyltran"/>
    <property type="match status" value="1"/>
</dbReference>
<dbReference type="InterPro" id="IPR051910">
    <property type="entry name" value="ComF/GntX_DNA_util-trans"/>
</dbReference>
<comment type="similarity">
    <text evidence="1">Belongs to the ComF/GntX family.</text>
</comment>
<proteinExistence type="inferred from homology"/>
<protein>
    <submittedName>
        <fullName evidence="3">Putative amidophosphoribosyltransferase</fullName>
    </submittedName>
</protein>